<keyword evidence="2" id="KW-1185">Reference proteome</keyword>
<sequence>MPSLGIRRLNIHFQAALIIQLDNFSLLRIVVARQRFRSSELSYEKNCAISISDHDNNVLCSEILSDINCNPKKPSHVLWEYQLRSRYPRRCLPEHLRRICIVEL</sequence>
<dbReference type="Proteomes" id="UP000822688">
    <property type="component" value="Chromosome 7"/>
</dbReference>
<accession>A0A8T0HAZ7</accession>
<dbReference type="EMBL" id="CM026428">
    <property type="protein sequence ID" value="KAG0567349.1"/>
    <property type="molecule type" value="Genomic_DNA"/>
</dbReference>
<comment type="caution">
    <text evidence="1">The sequence shown here is derived from an EMBL/GenBank/DDBJ whole genome shotgun (WGS) entry which is preliminary data.</text>
</comment>
<protein>
    <submittedName>
        <fullName evidence="1">Uncharacterized protein</fullName>
    </submittedName>
</protein>
<evidence type="ECO:0000313" key="2">
    <source>
        <dbReference type="Proteomes" id="UP000822688"/>
    </source>
</evidence>
<reference evidence="1" key="1">
    <citation type="submission" date="2020-06" db="EMBL/GenBank/DDBJ databases">
        <title>WGS assembly of Ceratodon purpureus strain R40.</title>
        <authorList>
            <person name="Carey S.B."/>
            <person name="Jenkins J."/>
            <person name="Shu S."/>
            <person name="Lovell J.T."/>
            <person name="Sreedasyam A."/>
            <person name="Maumus F."/>
            <person name="Tiley G.P."/>
            <person name="Fernandez-Pozo N."/>
            <person name="Barry K."/>
            <person name="Chen C."/>
            <person name="Wang M."/>
            <person name="Lipzen A."/>
            <person name="Daum C."/>
            <person name="Saski C.A."/>
            <person name="Payton A.C."/>
            <person name="Mcbreen J.C."/>
            <person name="Conrad R.E."/>
            <person name="Kollar L.M."/>
            <person name="Olsson S."/>
            <person name="Huttunen S."/>
            <person name="Landis J.B."/>
            <person name="Wickett N.J."/>
            <person name="Johnson M.G."/>
            <person name="Rensing S.A."/>
            <person name="Grimwood J."/>
            <person name="Schmutz J."/>
            <person name="Mcdaniel S.F."/>
        </authorList>
    </citation>
    <scope>NUCLEOTIDE SEQUENCE</scope>
    <source>
        <strain evidence="1">R40</strain>
    </source>
</reference>
<evidence type="ECO:0000313" key="1">
    <source>
        <dbReference type="EMBL" id="KAG0567349.1"/>
    </source>
</evidence>
<organism evidence="1 2">
    <name type="scientific">Ceratodon purpureus</name>
    <name type="common">Fire moss</name>
    <name type="synonym">Dicranum purpureum</name>
    <dbReference type="NCBI Taxonomy" id="3225"/>
    <lineage>
        <taxon>Eukaryota</taxon>
        <taxon>Viridiplantae</taxon>
        <taxon>Streptophyta</taxon>
        <taxon>Embryophyta</taxon>
        <taxon>Bryophyta</taxon>
        <taxon>Bryophytina</taxon>
        <taxon>Bryopsida</taxon>
        <taxon>Dicranidae</taxon>
        <taxon>Pseudoditrichales</taxon>
        <taxon>Ditrichaceae</taxon>
        <taxon>Ceratodon</taxon>
    </lineage>
</organism>
<proteinExistence type="predicted"/>
<gene>
    <name evidence="1" type="ORF">KC19_7G128100</name>
</gene>
<dbReference type="AlphaFoldDB" id="A0A8T0HAZ7"/>
<name>A0A8T0HAZ7_CERPU</name>